<dbReference type="Gene3D" id="6.10.250.690">
    <property type="match status" value="1"/>
</dbReference>
<evidence type="ECO:0000256" key="6">
    <source>
        <dbReference type="ARBA" id="ARBA00023163"/>
    </source>
</evidence>
<sequence>MDFIHKTQKILIADDDAEILEILSILLSGDGYDITTASNGDEVVSLADESFSLIVLDVNMPKLSGFLACSEIRKKTMAPILFLTARTQESDKAIGFSAGGDDYLSKPFSNAEFLMRVKALIRRYSQYGSIPTQQSNPILLVSDMVINTDEKTVSVDGILIPLTSTEYDILELLALNRKKIFSMENIYNSIWNDSYIGASDNAIMVHIKNLRKKLEKNPKEPKYIKTAWGRGYYIG</sequence>
<evidence type="ECO:0000313" key="12">
    <source>
        <dbReference type="EMBL" id="PPV14321.1"/>
    </source>
</evidence>
<dbReference type="CDD" id="cd17574">
    <property type="entry name" value="REC_OmpR"/>
    <property type="match status" value="1"/>
</dbReference>
<dbReference type="Proteomes" id="UP000238081">
    <property type="component" value="Unassembled WGS sequence"/>
</dbReference>
<keyword evidence="2 8" id="KW-0597">Phosphoprotein</keyword>
<evidence type="ECO:0000256" key="8">
    <source>
        <dbReference type="PROSITE-ProRule" id="PRU00169"/>
    </source>
</evidence>
<dbReference type="Pfam" id="PF00486">
    <property type="entry name" value="Trans_reg_C"/>
    <property type="match status" value="1"/>
</dbReference>
<dbReference type="PANTHER" id="PTHR48111:SF2">
    <property type="entry name" value="RESPONSE REGULATOR SAER"/>
    <property type="match status" value="1"/>
</dbReference>
<dbReference type="PANTHER" id="PTHR48111">
    <property type="entry name" value="REGULATOR OF RPOS"/>
    <property type="match status" value="1"/>
</dbReference>
<dbReference type="GO" id="GO:0006355">
    <property type="term" value="P:regulation of DNA-templated transcription"/>
    <property type="evidence" value="ECO:0007669"/>
    <property type="project" value="InterPro"/>
</dbReference>
<dbReference type="SMART" id="SM00862">
    <property type="entry name" value="Trans_reg_C"/>
    <property type="match status" value="1"/>
</dbReference>
<feature type="domain" description="OmpR/PhoB-type" evidence="11">
    <location>
        <begin position="136"/>
        <end position="235"/>
    </location>
</feature>
<keyword evidence="5 9" id="KW-0238">DNA-binding</keyword>
<comment type="function">
    <text evidence="7">May play the central regulatory role in sporulation. It may be an element of the effector pathway responsible for the activation of sporulation genes in response to nutritional stress. Spo0A may act in concert with spo0H (a sigma factor) to control the expression of some genes that are critical to the sporulation process.</text>
</comment>
<dbReference type="InterPro" id="IPR001789">
    <property type="entry name" value="Sig_transdc_resp-reg_receiver"/>
</dbReference>
<feature type="modified residue" description="4-aspartylphosphate" evidence="8">
    <location>
        <position position="57"/>
    </location>
</feature>
<feature type="DNA-binding region" description="OmpR/PhoB-type" evidence="9">
    <location>
        <begin position="136"/>
        <end position="235"/>
    </location>
</feature>
<dbReference type="GO" id="GO:0005829">
    <property type="term" value="C:cytosol"/>
    <property type="evidence" value="ECO:0007669"/>
    <property type="project" value="TreeGrafter"/>
</dbReference>
<evidence type="ECO:0000313" key="13">
    <source>
        <dbReference type="Proteomes" id="UP000238081"/>
    </source>
</evidence>
<dbReference type="GO" id="GO:0000976">
    <property type="term" value="F:transcription cis-regulatory region binding"/>
    <property type="evidence" value="ECO:0007669"/>
    <property type="project" value="TreeGrafter"/>
</dbReference>
<evidence type="ECO:0000256" key="7">
    <source>
        <dbReference type="ARBA" id="ARBA00024867"/>
    </source>
</evidence>
<evidence type="ECO:0000256" key="9">
    <source>
        <dbReference type="PROSITE-ProRule" id="PRU01091"/>
    </source>
</evidence>
<evidence type="ECO:0000256" key="2">
    <source>
        <dbReference type="ARBA" id="ARBA00022553"/>
    </source>
</evidence>
<dbReference type="InterPro" id="IPR036388">
    <property type="entry name" value="WH-like_DNA-bd_sf"/>
</dbReference>
<dbReference type="Gene3D" id="3.40.50.2300">
    <property type="match status" value="1"/>
</dbReference>
<reference evidence="12 13" key="1">
    <citation type="submission" date="2016-01" db="EMBL/GenBank/DDBJ databases">
        <title>Characterization of the Clostridium difficile lineages that are prevalent in Hong Kong and China.</title>
        <authorList>
            <person name="Kwok J.S.-L."/>
            <person name="Lam W.-Y."/>
            <person name="Ip M."/>
            <person name="Chan T.-F."/>
            <person name="Hawkey P.M."/>
            <person name="Tsui S.K.-W."/>
        </authorList>
    </citation>
    <scope>NUCLEOTIDE SEQUENCE [LARGE SCALE GENOMIC DNA]</scope>
    <source>
        <strain evidence="12 13">300064</strain>
    </source>
</reference>
<organism evidence="12 13">
    <name type="scientific">Clostridium butyricum</name>
    <dbReference type="NCBI Taxonomy" id="1492"/>
    <lineage>
        <taxon>Bacteria</taxon>
        <taxon>Bacillati</taxon>
        <taxon>Bacillota</taxon>
        <taxon>Clostridia</taxon>
        <taxon>Eubacteriales</taxon>
        <taxon>Clostridiaceae</taxon>
        <taxon>Clostridium</taxon>
    </lineage>
</organism>
<evidence type="ECO:0000259" key="10">
    <source>
        <dbReference type="PROSITE" id="PS50110"/>
    </source>
</evidence>
<name>A0A2S7F9S4_CLOBU</name>
<dbReference type="InterPro" id="IPR011006">
    <property type="entry name" value="CheY-like_superfamily"/>
</dbReference>
<dbReference type="InterPro" id="IPR039420">
    <property type="entry name" value="WalR-like"/>
</dbReference>
<dbReference type="AlphaFoldDB" id="A0A2S7F9S4"/>
<feature type="domain" description="Response regulatory" evidence="10">
    <location>
        <begin position="9"/>
        <end position="121"/>
    </location>
</feature>
<protein>
    <recommendedName>
        <fullName evidence="1">Stage 0 sporulation protein A homolog</fullName>
    </recommendedName>
</protein>
<dbReference type="GO" id="GO:0032993">
    <property type="term" value="C:protein-DNA complex"/>
    <property type="evidence" value="ECO:0007669"/>
    <property type="project" value="TreeGrafter"/>
</dbReference>
<dbReference type="SMART" id="SM00448">
    <property type="entry name" value="REC"/>
    <property type="match status" value="1"/>
</dbReference>
<evidence type="ECO:0000256" key="5">
    <source>
        <dbReference type="ARBA" id="ARBA00023125"/>
    </source>
</evidence>
<dbReference type="PROSITE" id="PS51755">
    <property type="entry name" value="OMPR_PHOB"/>
    <property type="match status" value="1"/>
</dbReference>
<accession>A0A2S7F9S4</accession>
<proteinExistence type="predicted"/>
<dbReference type="SUPFAM" id="SSF52172">
    <property type="entry name" value="CheY-like"/>
    <property type="match status" value="1"/>
</dbReference>
<dbReference type="InterPro" id="IPR001867">
    <property type="entry name" value="OmpR/PhoB-type_DNA-bd"/>
</dbReference>
<dbReference type="CDD" id="cd00383">
    <property type="entry name" value="trans_reg_C"/>
    <property type="match status" value="1"/>
</dbReference>
<dbReference type="Gene3D" id="1.10.10.10">
    <property type="entry name" value="Winged helix-like DNA-binding domain superfamily/Winged helix DNA-binding domain"/>
    <property type="match status" value="1"/>
</dbReference>
<dbReference type="RefSeq" id="WP_043664012.1">
    <property type="nucleotide sequence ID" value="NZ_JSEG01000009.1"/>
</dbReference>
<gene>
    <name evidence="12" type="ORF">AWN73_14035</name>
</gene>
<dbReference type="PROSITE" id="PS50110">
    <property type="entry name" value="RESPONSE_REGULATORY"/>
    <property type="match status" value="1"/>
</dbReference>
<dbReference type="FunFam" id="1.10.10.10:FF:000018">
    <property type="entry name" value="DNA-binding response regulator ResD"/>
    <property type="match status" value="1"/>
</dbReference>
<keyword evidence="3" id="KW-0902">Two-component regulatory system</keyword>
<evidence type="ECO:0000256" key="1">
    <source>
        <dbReference type="ARBA" id="ARBA00018672"/>
    </source>
</evidence>
<evidence type="ECO:0000256" key="4">
    <source>
        <dbReference type="ARBA" id="ARBA00023015"/>
    </source>
</evidence>
<keyword evidence="4" id="KW-0805">Transcription regulation</keyword>
<dbReference type="Pfam" id="PF00072">
    <property type="entry name" value="Response_reg"/>
    <property type="match status" value="1"/>
</dbReference>
<comment type="caution">
    <text evidence="12">The sequence shown here is derived from an EMBL/GenBank/DDBJ whole genome shotgun (WGS) entry which is preliminary data.</text>
</comment>
<evidence type="ECO:0000259" key="11">
    <source>
        <dbReference type="PROSITE" id="PS51755"/>
    </source>
</evidence>
<dbReference type="EMBL" id="LRDH01000109">
    <property type="protein sequence ID" value="PPV14321.1"/>
    <property type="molecule type" value="Genomic_DNA"/>
</dbReference>
<dbReference type="GO" id="GO:0000156">
    <property type="term" value="F:phosphorelay response regulator activity"/>
    <property type="evidence" value="ECO:0007669"/>
    <property type="project" value="TreeGrafter"/>
</dbReference>
<keyword evidence="6" id="KW-0804">Transcription</keyword>
<evidence type="ECO:0000256" key="3">
    <source>
        <dbReference type="ARBA" id="ARBA00023012"/>
    </source>
</evidence>